<comment type="caution">
    <text evidence="1">The sequence shown here is derived from an EMBL/GenBank/DDBJ whole genome shotgun (WGS) entry which is preliminary data.</text>
</comment>
<dbReference type="EMBL" id="JABSTR010000010">
    <property type="protein sequence ID" value="KAH9379699.1"/>
    <property type="molecule type" value="Genomic_DNA"/>
</dbReference>
<dbReference type="OrthoDB" id="445826at2759"/>
<evidence type="ECO:0000313" key="1">
    <source>
        <dbReference type="EMBL" id="KAH9379699.1"/>
    </source>
</evidence>
<sequence>MEARNLVSGVSGVNLSDHLPIFLMTENKTTIKAPKHTSATFQDINPLTIEAFRNELSTITWETVFSATDPNEAYDNFLSLFKSVYQKCFVRKALSFRKARTPWITPHLLKLIKEKDALYTRFIRTKNLDDLRAFKILRNTVTNSLRQAKRAYLFNLFNAEVMRKTDVLWKRLNNVLGRQQEHAQGSELI</sequence>
<reference evidence="1 2" key="1">
    <citation type="journal article" date="2020" name="Cell">
        <title>Large-Scale Comparative Analyses of Tick Genomes Elucidate Their Genetic Diversity and Vector Capacities.</title>
        <authorList>
            <consortium name="Tick Genome and Microbiome Consortium (TIGMIC)"/>
            <person name="Jia N."/>
            <person name="Wang J."/>
            <person name="Shi W."/>
            <person name="Du L."/>
            <person name="Sun Y."/>
            <person name="Zhan W."/>
            <person name="Jiang J.F."/>
            <person name="Wang Q."/>
            <person name="Zhang B."/>
            <person name="Ji P."/>
            <person name="Bell-Sakyi L."/>
            <person name="Cui X.M."/>
            <person name="Yuan T.T."/>
            <person name="Jiang B.G."/>
            <person name="Yang W.F."/>
            <person name="Lam T.T."/>
            <person name="Chang Q.C."/>
            <person name="Ding S.J."/>
            <person name="Wang X.J."/>
            <person name="Zhu J.G."/>
            <person name="Ruan X.D."/>
            <person name="Zhao L."/>
            <person name="Wei J.T."/>
            <person name="Ye R.Z."/>
            <person name="Que T.C."/>
            <person name="Du C.H."/>
            <person name="Zhou Y.H."/>
            <person name="Cheng J.X."/>
            <person name="Dai P.F."/>
            <person name="Guo W.B."/>
            <person name="Han X.H."/>
            <person name="Huang E.J."/>
            <person name="Li L.F."/>
            <person name="Wei W."/>
            <person name="Gao Y.C."/>
            <person name="Liu J.Z."/>
            <person name="Shao H.Z."/>
            <person name="Wang X."/>
            <person name="Wang C.C."/>
            <person name="Yang T.C."/>
            <person name="Huo Q.B."/>
            <person name="Li W."/>
            <person name="Chen H.Y."/>
            <person name="Chen S.E."/>
            <person name="Zhou L.G."/>
            <person name="Ni X.B."/>
            <person name="Tian J.H."/>
            <person name="Sheng Y."/>
            <person name="Liu T."/>
            <person name="Pan Y.S."/>
            <person name="Xia L.Y."/>
            <person name="Li J."/>
            <person name="Zhao F."/>
            <person name="Cao W.C."/>
        </authorList>
    </citation>
    <scope>NUCLEOTIDE SEQUENCE [LARGE SCALE GENOMIC DNA]</scope>
    <source>
        <strain evidence="1">HaeL-2018</strain>
    </source>
</reference>
<dbReference type="AlphaFoldDB" id="A0A9J6GWX9"/>
<dbReference type="Proteomes" id="UP000821853">
    <property type="component" value="Chromosome 8"/>
</dbReference>
<organism evidence="1 2">
    <name type="scientific">Haemaphysalis longicornis</name>
    <name type="common">Bush tick</name>
    <dbReference type="NCBI Taxonomy" id="44386"/>
    <lineage>
        <taxon>Eukaryota</taxon>
        <taxon>Metazoa</taxon>
        <taxon>Ecdysozoa</taxon>
        <taxon>Arthropoda</taxon>
        <taxon>Chelicerata</taxon>
        <taxon>Arachnida</taxon>
        <taxon>Acari</taxon>
        <taxon>Parasitiformes</taxon>
        <taxon>Ixodida</taxon>
        <taxon>Ixodoidea</taxon>
        <taxon>Ixodidae</taxon>
        <taxon>Haemaphysalinae</taxon>
        <taxon>Haemaphysalis</taxon>
    </lineage>
</organism>
<keyword evidence="2" id="KW-1185">Reference proteome</keyword>
<proteinExistence type="predicted"/>
<dbReference type="PANTHER" id="PTHR47510">
    <property type="entry name" value="REVERSE TRANSCRIPTASE DOMAIN-CONTAINING PROTEIN"/>
    <property type="match status" value="1"/>
</dbReference>
<name>A0A9J6GWX9_HAELO</name>
<dbReference type="PANTHER" id="PTHR47510:SF3">
    <property type="entry name" value="ENDO_EXONUCLEASE_PHOSPHATASE DOMAIN-CONTAINING PROTEIN"/>
    <property type="match status" value="1"/>
</dbReference>
<evidence type="ECO:0008006" key="3">
    <source>
        <dbReference type="Google" id="ProtNLM"/>
    </source>
</evidence>
<accession>A0A9J6GWX9</accession>
<dbReference type="VEuPathDB" id="VectorBase:HLOH_041800"/>
<protein>
    <recommendedName>
        <fullName evidence="3">Endonuclease/exonuclease/phosphatase domain-containing protein</fullName>
    </recommendedName>
</protein>
<gene>
    <name evidence="1" type="ORF">HPB48_021220</name>
</gene>
<evidence type="ECO:0000313" key="2">
    <source>
        <dbReference type="Proteomes" id="UP000821853"/>
    </source>
</evidence>